<name>A0A8J4A0M6_9ACTN</name>
<dbReference type="InterPro" id="IPR001867">
    <property type="entry name" value="OmpR/PhoB-type_DNA-bd"/>
</dbReference>
<dbReference type="PANTHER" id="PTHR35807:SF1">
    <property type="entry name" value="TRANSCRIPTIONAL REGULATOR REDD"/>
    <property type="match status" value="1"/>
</dbReference>
<accession>A0A8J4A0M6</accession>
<dbReference type="GO" id="GO:0003677">
    <property type="term" value="F:DNA binding"/>
    <property type="evidence" value="ECO:0007669"/>
    <property type="project" value="UniProtKB-UniRule"/>
</dbReference>
<dbReference type="SMART" id="SM01043">
    <property type="entry name" value="BTAD"/>
    <property type="match status" value="1"/>
</dbReference>
<dbReference type="PRINTS" id="PR00364">
    <property type="entry name" value="DISEASERSIST"/>
</dbReference>
<dbReference type="SUPFAM" id="SSF48452">
    <property type="entry name" value="TPR-like"/>
    <property type="match status" value="3"/>
</dbReference>
<dbReference type="Gene3D" id="3.40.50.300">
    <property type="entry name" value="P-loop containing nucleotide triphosphate hydrolases"/>
    <property type="match status" value="1"/>
</dbReference>
<dbReference type="InterPro" id="IPR027417">
    <property type="entry name" value="P-loop_NTPase"/>
</dbReference>
<dbReference type="CDD" id="cd15831">
    <property type="entry name" value="BTAD"/>
    <property type="match status" value="1"/>
</dbReference>
<organism evidence="7 8">
    <name type="scientific">Virgisporangium ochraceum</name>
    <dbReference type="NCBI Taxonomy" id="65505"/>
    <lineage>
        <taxon>Bacteria</taxon>
        <taxon>Bacillati</taxon>
        <taxon>Actinomycetota</taxon>
        <taxon>Actinomycetes</taxon>
        <taxon>Micromonosporales</taxon>
        <taxon>Micromonosporaceae</taxon>
        <taxon>Virgisporangium</taxon>
    </lineage>
</organism>
<dbReference type="InterPro" id="IPR019734">
    <property type="entry name" value="TPR_rpt"/>
</dbReference>
<evidence type="ECO:0000313" key="7">
    <source>
        <dbReference type="EMBL" id="GIJ71925.1"/>
    </source>
</evidence>
<sequence length="996" mass="107611">MQPAFRVLGDVEVRDPTGRALPLKRRKLRALLAFLIVRAGRPVSSDRIIDALWGERPPPSARANLHSYIRGLREVLARAAPGGGAELSTTTAGYRLDLPAGQCDADLFATLVVDGRAASAEGRYADAVDVLGRALGLWRGRALADLADSGWAVPYAAWLEEARLTALEDREEARFHLGQHTELADRLARLTADHPLRERLWHLYLLVLHRLGRRAEALAAYERARDTLTAEVGAEPGPRLRQLAEQVRADGGAPTRPVPALLPPDVADFTGRTAETADIVAHLTGRGSGLRIAGITGMAGVGKTTLAVHVAHRIAGEFPDGQLYVNLRGAEAGRSDPAEVLGRFLRALGVDSRAVPDTVVERGELYRTLLAGRRVLVLLDNAADAAQVRPLLPGAATCAVVVTGRSRPAALEGARWTDLPVFAPDEATLLLDRVVSDRRVSEQPDDAAAIVRLCGGLPLAIRIAGARLGARGGLPLRHLVGLLRSERHRLDQLSVGDLEVSASLALSYEGLDAGARRLFRRLGRFDVPDFPAWLADAVDGAPAELDALVDAQLLTVAGTDALGQARYRFHDLVRLYARSREEDTARALRDGFGAYLAIAERMAAVVPGICFARVPGAAHRRPMDLQRHGLAATDPAAWFDAERPSLEAVVVQACAEGLDELAFDLAACLEPAADLRGLYADWERLNRHVMAACQRAGNLRGEAVMLRGLIDVTTWAGSDSGTDAMRRQLADATRLLDMFTRLDERAGMSDAAVMKAWALTAQARWEPAIEYASRALGWAEEAGHTGGRARAHVALAVALGESLRVEEALAHLDRALSAARQHGNPRYEATVLQFQGIAYGRIGMDEESEASLNKSLTLSRRYGDRYPEVLSMLTLGRLYLRRGDVRARPTVTAALAVAREYRMAHHTADALGLLGEIDLVAGDIPAAVRHLRESVARWRTRGWLSYQAAALTTLGSALSEVDPVAAREAFEEARQLFERIGDTGRAAELNDLLASV</sequence>
<dbReference type="InterPro" id="IPR016032">
    <property type="entry name" value="Sig_transdc_resp-reg_C-effctor"/>
</dbReference>
<dbReference type="Gene3D" id="1.10.10.10">
    <property type="entry name" value="Winged helix-like DNA-binding domain superfamily/Winged helix DNA-binding domain"/>
    <property type="match status" value="1"/>
</dbReference>
<comment type="caution">
    <text evidence="7">The sequence shown here is derived from an EMBL/GenBank/DDBJ whole genome shotgun (WGS) entry which is preliminary data.</text>
</comment>
<dbReference type="Gene3D" id="1.25.40.10">
    <property type="entry name" value="Tetratricopeptide repeat domain"/>
    <property type="match status" value="3"/>
</dbReference>
<proteinExistence type="inferred from homology"/>
<dbReference type="GO" id="GO:0000160">
    <property type="term" value="P:phosphorelay signal transduction system"/>
    <property type="evidence" value="ECO:0007669"/>
    <property type="project" value="InterPro"/>
</dbReference>
<dbReference type="SMART" id="SM00028">
    <property type="entry name" value="TPR"/>
    <property type="match status" value="4"/>
</dbReference>
<keyword evidence="3 5" id="KW-0238">DNA-binding</keyword>
<evidence type="ECO:0000256" key="1">
    <source>
        <dbReference type="ARBA" id="ARBA00005820"/>
    </source>
</evidence>
<evidence type="ECO:0000256" key="2">
    <source>
        <dbReference type="ARBA" id="ARBA00023015"/>
    </source>
</evidence>
<dbReference type="SUPFAM" id="SSF46894">
    <property type="entry name" value="C-terminal effector domain of the bipartite response regulators"/>
    <property type="match status" value="1"/>
</dbReference>
<keyword evidence="4" id="KW-0804">Transcription</keyword>
<feature type="DNA-binding region" description="OmpR/PhoB-type" evidence="5">
    <location>
        <begin position="1"/>
        <end position="98"/>
    </location>
</feature>
<dbReference type="AlphaFoldDB" id="A0A8J4A0M6"/>
<dbReference type="SMART" id="SM00382">
    <property type="entry name" value="AAA"/>
    <property type="match status" value="1"/>
</dbReference>
<protein>
    <submittedName>
        <fullName evidence="7">SARP family transcriptional regulator</fullName>
    </submittedName>
</protein>
<dbReference type="Proteomes" id="UP000635606">
    <property type="component" value="Unassembled WGS sequence"/>
</dbReference>
<keyword evidence="2" id="KW-0805">Transcription regulation</keyword>
<dbReference type="PANTHER" id="PTHR35807">
    <property type="entry name" value="TRANSCRIPTIONAL REGULATOR REDD-RELATED"/>
    <property type="match status" value="1"/>
</dbReference>
<evidence type="ECO:0000256" key="5">
    <source>
        <dbReference type="PROSITE-ProRule" id="PRU01091"/>
    </source>
</evidence>
<dbReference type="InterPro" id="IPR036388">
    <property type="entry name" value="WH-like_DNA-bd_sf"/>
</dbReference>
<evidence type="ECO:0000256" key="3">
    <source>
        <dbReference type="ARBA" id="ARBA00023125"/>
    </source>
</evidence>
<dbReference type="InterPro" id="IPR051677">
    <property type="entry name" value="AfsR-DnrI-RedD_regulator"/>
</dbReference>
<gene>
    <name evidence="7" type="ORF">Voc01_068420</name>
</gene>
<feature type="domain" description="OmpR/PhoB-type" evidence="6">
    <location>
        <begin position="1"/>
        <end position="98"/>
    </location>
</feature>
<dbReference type="EMBL" id="BOPH01000093">
    <property type="protein sequence ID" value="GIJ71925.1"/>
    <property type="molecule type" value="Genomic_DNA"/>
</dbReference>
<dbReference type="InterPro" id="IPR002182">
    <property type="entry name" value="NB-ARC"/>
</dbReference>
<dbReference type="Pfam" id="PF03704">
    <property type="entry name" value="BTAD"/>
    <property type="match status" value="1"/>
</dbReference>
<dbReference type="InterPro" id="IPR011990">
    <property type="entry name" value="TPR-like_helical_dom_sf"/>
</dbReference>
<evidence type="ECO:0000256" key="4">
    <source>
        <dbReference type="ARBA" id="ARBA00023163"/>
    </source>
</evidence>
<dbReference type="SUPFAM" id="SSF52540">
    <property type="entry name" value="P-loop containing nucleoside triphosphate hydrolases"/>
    <property type="match status" value="1"/>
</dbReference>
<dbReference type="SMART" id="SM00862">
    <property type="entry name" value="Trans_reg_C"/>
    <property type="match status" value="1"/>
</dbReference>
<dbReference type="InterPro" id="IPR005158">
    <property type="entry name" value="BTAD"/>
</dbReference>
<dbReference type="Pfam" id="PF00931">
    <property type="entry name" value="NB-ARC"/>
    <property type="match status" value="1"/>
</dbReference>
<dbReference type="Pfam" id="PF00486">
    <property type="entry name" value="Trans_reg_C"/>
    <property type="match status" value="1"/>
</dbReference>
<comment type="similarity">
    <text evidence="1">Belongs to the AfsR/DnrI/RedD regulatory family.</text>
</comment>
<dbReference type="GO" id="GO:0006355">
    <property type="term" value="P:regulation of DNA-templated transcription"/>
    <property type="evidence" value="ECO:0007669"/>
    <property type="project" value="InterPro"/>
</dbReference>
<evidence type="ECO:0000259" key="6">
    <source>
        <dbReference type="PROSITE" id="PS51755"/>
    </source>
</evidence>
<dbReference type="RefSeq" id="WP_203931786.1">
    <property type="nucleotide sequence ID" value="NZ_BOPH01000093.1"/>
</dbReference>
<dbReference type="GO" id="GO:0043531">
    <property type="term" value="F:ADP binding"/>
    <property type="evidence" value="ECO:0007669"/>
    <property type="project" value="InterPro"/>
</dbReference>
<evidence type="ECO:0000313" key="8">
    <source>
        <dbReference type="Proteomes" id="UP000635606"/>
    </source>
</evidence>
<dbReference type="PROSITE" id="PS51755">
    <property type="entry name" value="OMPR_PHOB"/>
    <property type="match status" value="1"/>
</dbReference>
<dbReference type="InterPro" id="IPR003593">
    <property type="entry name" value="AAA+_ATPase"/>
</dbReference>
<keyword evidence="8" id="KW-1185">Reference proteome</keyword>
<reference evidence="7" key="1">
    <citation type="submission" date="2021-01" db="EMBL/GenBank/DDBJ databases">
        <title>Whole genome shotgun sequence of Virgisporangium ochraceum NBRC 16418.</title>
        <authorList>
            <person name="Komaki H."/>
            <person name="Tamura T."/>
        </authorList>
    </citation>
    <scope>NUCLEOTIDE SEQUENCE</scope>
    <source>
        <strain evidence="7">NBRC 16418</strain>
    </source>
</reference>